<dbReference type="Proteomes" id="UP000807716">
    <property type="component" value="Unassembled WGS sequence"/>
</dbReference>
<evidence type="ECO:0000256" key="3">
    <source>
        <dbReference type="SAM" id="SignalP"/>
    </source>
</evidence>
<proteinExistence type="predicted"/>
<dbReference type="EMBL" id="JAAAJB010000561">
    <property type="protein sequence ID" value="KAG0253748.1"/>
    <property type="molecule type" value="Genomic_DNA"/>
</dbReference>
<keyword evidence="2" id="KW-0472">Membrane</keyword>
<evidence type="ECO:0000313" key="5">
    <source>
        <dbReference type="Proteomes" id="UP000807716"/>
    </source>
</evidence>
<gene>
    <name evidence="4" type="ORF">DFQ27_007244</name>
</gene>
<feature type="signal peptide" evidence="3">
    <location>
        <begin position="1"/>
        <end position="18"/>
    </location>
</feature>
<feature type="chain" id="PRO_5040469817" description="Mid2 domain-containing protein" evidence="3">
    <location>
        <begin position="19"/>
        <end position="443"/>
    </location>
</feature>
<feature type="region of interest" description="Disordered" evidence="1">
    <location>
        <begin position="145"/>
        <end position="167"/>
    </location>
</feature>
<comment type="caution">
    <text evidence="4">The sequence shown here is derived from an EMBL/GenBank/DDBJ whole genome shotgun (WGS) entry which is preliminary data.</text>
</comment>
<evidence type="ECO:0000256" key="1">
    <source>
        <dbReference type="SAM" id="MobiDB-lite"/>
    </source>
</evidence>
<feature type="region of interest" description="Disordered" evidence="1">
    <location>
        <begin position="222"/>
        <end position="241"/>
    </location>
</feature>
<evidence type="ECO:0000256" key="2">
    <source>
        <dbReference type="SAM" id="Phobius"/>
    </source>
</evidence>
<keyword evidence="2" id="KW-0812">Transmembrane</keyword>
<keyword evidence="5" id="KW-1185">Reference proteome</keyword>
<keyword evidence="2" id="KW-1133">Transmembrane helix</keyword>
<evidence type="ECO:0000313" key="4">
    <source>
        <dbReference type="EMBL" id="KAG0253748.1"/>
    </source>
</evidence>
<feature type="transmembrane region" description="Helical" evidence="2">
    <location>
        <begin position="181"/>
        <end position="203"/>
    </location>
</feature>
<sequence>MAVALCLFLIALSPIVSANINCASPQSLTYQMSDNMTFSWGDDGTIPSIVNLKNIGATLWCSADSKKIADIVLPNIPPLVWPVPFIGNATTAGGNQGPCANNAFHVEYRGEYWDIFLTHPSPFGPVRCAPITIMPAPNTSFPFTTSFERSSSTTTTKSSSSTPSPTVVTTPIVGQAVSTTVIIIIAVVAFFLILGGIAVAYYIRKKRMERMETIKMPLQRQREQEFDKASTTDVSRGNVSDAGVHGAAAGAAILARKAPQTISSNDEDDDGRGSGGGDGRYKAYERQATNESEGVYRRQQRAYEDLDDEDNYYNPYYAQSAATAAVAAALPRGRPSYYSGFSTSDYSVGSPFSDPYSHQQDSKTGYPPPPSSNIYARSSTTSLPVSSVIVGPHASVAYASSALNIVSTPSDNSSPRRAPQAMPEKGEKGSLPMQDMHKVEVRR</sequence>
<feature type="region of interest" description="Disordered" evidence="1">
    <location>
        <begin position="406"/>
        <end position="443"/>
    </location>
</feature>
<feature type="region of interest" description="Disordered" evidence="1">
    <location>
        <begin position="258"/>
        <end position="298"/>
    </location>
</feature>
<evidence type="ECO:0008006" key="6">
    <source>
        <dbReference type="Google" id="ProtNLM"/>
    </source>
</evidence>
<feature type="compositionally biased region" description="Polar residues" evidence="1">
    <location>
        <begin position="406"/>
        <end position="415"/>
    </location>
</feature>
<organism evidence="4 5">
    <name type="scientific">Actinomortierella ambigua</name>
    <dbReference type="NCBI Taxonomy" id="1343610"/>
    <lineage>
        <taxon>Eukaryota</taxon>
        <taxon>Fungi</taxon>
        <taxon>Fungi incertae sedis</taxon>
        <taxon>Mucoromycota</taxon>
        <taxon>Mortierellomycotina</taxon>
        <taxon>Mortierellomycetes</taxon>
        <taxon>Mortierellales</taxon>
        <taxon>Mortierellaceae</taxon>
        <taxon>Actinomortierella</taxon>
    </lineage>
</organism>
<name>A0A9P6PVQ5_9FUNG</name>
<feature type="region of interest" description="Disordered" evidence="1">
    <location>
        <begin position="352"/>
        <end position="378"/>
    </location>
</feature>
<reference evidence="4" key="1">
    <citation type="journal article" date="2020" name="Fungal Divers.">
        <title>Resolving the Mortierellaceae phylogeny through synthesis of multi-gene phylogenetics and phylogenomics.</title>
        <authorList>
            <person name="Vandepol N."/>
            <person name="Liber J."/>
            <person name="Desiro A."/>
            <person name="Na H."/>
            <person name="Kennedy M."/>
            <person name="Barry K."/>
            <person name="Grigoriev I.V."/>
            <person name="Miller A.N."/>
            <person name="O'Donnell K."/>
            <person name="Stajich J.E."/>
            <person name="Bonito G."/>
        </authorList>
    </citation>
    <scope>NUCLEOTIDE SEQUENCE</scope>
    <source>
        <strain evidence="4">BC1065</strain>
    </source>
</reference>
<dbReference type="OrthoDB" id="2445818at2759"/>
<dbReference type="AlphaFoldDB" id="A0A9P6PVQ5"/>
<keyword evidence="3" id="KW-0732">Signal</keyword>
<accession>A0A9P6PVQ5</accession>
<protein>
    <recommendedName>
        <fullName evidence="6">Mid2 domain-containing protein</fullName>
    </recommendedName>
</protein>